<reference evidence="4 5" key="1">
    <citation type="journal article" date="2015" name="Genome Biol. Evol.">
        <title>Comparative Genomics of a Bacterivorous Green Alga Reveals Evolutionary Causalities and Consequences of Phago-Mixotrophic Mode of Nutrition.</title>
        <authorList>
            <person name="Burns J.A."/>
            <person name="Paasch A."/>
            <person name="Narechania A."/>
            <person name="Kim E."/>
        </authorList>
    </citation>
    <scope>NUCLEOTIDE SEQUENCE [LARGE SCALE GENOMIC DNA]</scope>
    <source>
        <strain evidence="4 5">PLY_AMNH</strain>
    </source>
</reference>
<organism evidence="4 5">
    <name type="scientific">Cymbomonas tetramitiformis</name>
    <dbReference type="NCBI Taxonomy" id="36881"/>
    <lineage>
        <taxon>Eukaryota</taxon>
        <taxon>Viridiplantae</taxon>
        <taxon>Chlorophyta</taxon>
        <taxon>Pyramimonadophyceae</taxon>
        <taxon>Pyramimonadales</taxon>
        <taxon>Pyramimonadaceae</taxon>
        <taxon>Cymbomonas</taxon>
    </lineage>
</organism>
<feature type="region of interest" description="Disordered" evidence="2">
    <location>
        <begin position="199"/>
        <end position="244"/>
    </location>
</feature>
<feature type="domain" description="RRM" evidence="3">
    <location>
        <begin position="3"/>
        <end position="78"/>
    </location>
</feature>
<dbReference type="InterPro" id="IPR012677">
    <property type="entry name" value="Nucleotide-bd_a/b_plait_sf"/>
</dbReference>
<protein>
    <recommendedName>
        <fullName evidence="3">RRM domain-containing protein</fullName>
    </recommendedName>
</protein>
<feature type="compositionally biased region" description="Basic and acidic residues" evidence="2">
    <location>
        <begin position="398"/>
        <end position="419"/>
    </location>
</feature>
<evidence type="ECO:0000313" key="5">
    <source>
        <dbReference type="Proteomes" id="UP001190700"/>
    </source>
</evidence>
<dbReference type="PANTHER" id="PTHR32343:SF22">
    <property type="entry name" value="LD29830P"/>
    <property type="match status" value="1"/>
</dbReference>
<dbReference type="SUPFAM" id="SSF54928">
    <property type="entry name" value="RNA-binding domain, RBD"/>
    <property type="match status" value="3"/>
</dbReference>
<accession>A0AAE0EX15</accession>
<dbReference type="GO" id="GO:0003723">
    <property type="term" value="F:RNA binding"/>
    <property type="evidence" value="ECO:0007669"/>
    <property type="project" value="UniProtKB-UniRule"/>
</dbReference>
<evidence type="ECO:0000259" key="3">
    <source>
        <dbReference type="PROSITE" id="PS50102"/>
    </source>
</evidence>
<dbReference type="EMBL" id="LGRX02032579">
    <property type="protein sequence ID" value="KAK3243891.1"/>
    <property type="molecule type" value="Genomic_DNA"/>
</dbReference>
<gene>
    <name evidence="4" type="ORF">CYMTET_46477</name>
</gene>
<feature type="region of interest" description="Disordered" evidence="2">
    <location>
        <begin position="369"/>
        <end position="435"/>
    </location>
</feature>
<proteinExistence type="predicted"/>
<feature type="compositionally biased region" description="Pro residues" evidence="2">
    <location>
        <begin position="228"/>
        <end position="244"/>
    </location>
</feature>
<evidence type="ECO:0000256" key="2">
    <source>
        <dbReference type="SAM" id="MobiDB-lite"/>
    </source>
</evidence>
<evidence type="ECO:0000313" key="4">
    <source>
        <dbReference type="EMBL" id="KAK3243891.1"/>
    </source>
</evidence>
<dbReference type="Gene3D" id="3.30.70.330">
    <property type="match status" value="3"/>
</dbReference>
<feature type="domain" description="RRM" evidence="3">
    <location>
        <begin position="115"/>
        <end position="190"/>
    </location>
</feature>
<dbReference type="InterPro" id="IPR000504">
    <property type="entry name" value="RRM_dom"/>
</dbReference>
<keyword evidence="1" id="KW-0694">RNA-binding</keyword>
<comment type="caution">
    <text evidence="4">The sequence shown here is derived from an EMBL/GenBank/DDBJ whole genome shotgun (WGS) entry which is preliminary data.</text>
</comment>
<dbReference type="PROSITE" id="PS50102">
    <property type="entry name" value="RRM"/>
    <property type="match status" value="3"/>
</dbReference>
<feature type="compositionally biased region" description="Pro residues" evidence="2">
    <location>
        <begin position="202"/>
        <end position="220"/>
    </location>
</feature>
<keyword evidence="5" id="KW-1185">Reference proteome</keyword>
<feature type="domain" description="RRM" evidence="3">
    <location>
        <begin position="261"/>
        <end position="337"/>
    </location>
</feature>
<dbReference type="AlphaFoldDB" id="A0AAE0EX15"/>
<dbReference type="SMART" id="SM00360">
    <property type="entry name" value="RRM"/>
    <property type="match status" value="3"/>
</dbReference>
<dbReference type="PANTHER" id="PTHR32343">
    <property type="entry name" value="SERINE/ARGININE-RICH SPLICING FACTOR"/>
    <property type="match status" value="1"/>
</dbReference>
<evidence type="ECO:0000256" key="1">
    <source>
        <dbReference type="PROSITE-ProRule" id="PRU00176"/>
    </source>
</evidence>
<dbReference type="Proteomes" id="UP001190700">
    <property type="component" value="Unassembled WGS sequence"/>
</dbReference>
<dbReference type="InterPro" id="IPR035979">
    <property type="entry name" value="RBD_domain_sf"/>
</dbReference>
<feature type="compositionally biased region" description="Pro residues" evidence="2">
    <location>
        <begin position="387"/>
        <end position="396"/>
    </location>
</feature>
<name>A0AAE0EX15_9CHLO</name>
<sequence length="435" mass="46128">MDRTAYVGNVTANITEETLHALFSHCGTITQVRISGDPTYNARFAFVEFADQSQAHTACMLNGLMLAERSLRVSMAKTGINKPSVGSAPAGGGLRPMMGTGGGGRSNNDPDRVSRTIHIAGVDQQVTEQHLAQYFSVCGEVTAVRISGDGVTQPRFSWVEFSTRESAYGALSLDGQMLGTQQLRISPSKSAIQSNGLLKTQAPPPQQFIPPPMMAQPPPMQQYDSQALPPPPRVPVGGPLPGPPPPVTDSALGNQVGNSACTIYVTGVDRTLSDTDLYQFFQAQCGTVVKVQLTGPVTQPTRFAFVEFETPQAAEAAQNLSGTFVGGYAIEVSQAIPSIQNTTGASDPDPQAAPETLNKVEEARALIDSRLKQNTDEPETTSSTSLPGPPPGPPSRVEPSEGAKEENKEESAGAKREAEAPEESSPGEGKRQRRD</sequence>
<dbReference type="Pfam" id="PF00076">
    <property type="entry name" value="RRM_1"/>
    <property type="match status" value="3"/>
</dbReference>